<sequence length="259" mass="28097">MPLPSEPAARSHEILVLSDSLAFHGPGMGELTTEPRLWPNVLAAALTAGGAASSATIFGRRGWTARDAWFAVTRDPYLYSVLLPRADTVILAVGGMDYLPAILPAHLREGIRLLRPKPVRLAATATFRRLQPVGSRLLNGRWRNLPQGLTDHYLTRCVQGIRHFQPDARIVGITPPPHVAPGYGRVTAGHQRAVHATLAWAERLNVDLLRLDQWVAPHIGSSGMNVDGIHWGWNCHRDVGERTAGVLAQQSVTGAAGAE</sequence>
<reference evidence="3" key="1">
    <citation type="submission" date="2023-07" db="EMBL/GenBank/DDBJ databases">
        <title>30 novel species of actinomycetes from the DSMZ collection.</title>
        <authorList>
            <person name="Nouioui I."/>
        </authorList>
    </citation>
    <scope>NUCLEOTIDE SEQUENCE [LARGE SCALE GENOMIC DNA]</scope>
    <source>
        <strain evidence="3">DSM 44399</strain>
    </source>
</reference>
<protein>
    <submittedName>
        <fullName evidence="2">SGNH/GDSL hydrolase family protein</fullName>
        <ecNumber evidence="2">3.1.-.-</ecNumber>
    </submittedName>
</protein>
<gene>
    <name evidence="2" type="ORF">RM423_03125</name>
</gene>
<dbReference type="EMBL" id="JAVREH010000003">
    <property type="protein sequence ID" value="MDT0260381.1"/>
    <property type="molecule type" value="Genomic_DNA"/>
</dbReference>
<evidence type="ECO:0000313" key="3">
    <source>
        <dbReference type="Proteomes" id="UP001183176"/>
    </source>
</evidence>
<feature type="domain" description="SGNH hydrolase-type esterase" evidence="1">
    <location>
        <begin position="19"/>
        <end position="230"/>
    </location>
</feature>
<organism evidence="2 3">
    <name type="scientific">Jatrophihabitans lederbergiae</name>
    <dbReference type="NCBI Taxonomy" id="3075547"/>
    <lineage>
        <taxon>Bacteria</taxon>
        <taxon>Bacillati</taxon>
        <taxon>Actinomycetota</taxon>
        <taxon>Actinomycetes</taxon>
        <taxon>Jatrophihabitantales</taxon>
        <taxon>Jatrophihabitantaceae</taxon>
        <taxon>Jatrophihabitans</taxon>
    </lineage>
</organism>
<dbReference type="Gene3D" id="3.40.50.1110">
    <property type="entry name" value="SGNH hydrolase"/>
    <property type="match status" value="1"/>
</dbReference>
<evidence type="ECO:0000313" key="2">
    <source>
        <dbReference type="EMBL" id="MDT0260381.1"/>
    </source>
</evidence>
<proteinExistence type="predicted"/>
<keyword evidence="2" id="KW-0378">Hydrolase</keyword>
<dbReference type="GO" id="GO:0016787">
    <property type="term" value="F:hydrolase activity"/>
    <property type="evidence" value="ECO:0007669"/>
    <property type="project" value="UniProtKB-KW"/>
</dbReference>
<dbReference type="InterPro" id="IPR013830">
    <property type="entry name" value="SGNH_hydro"/>
</dbReference>
<accession>A0ABU2J5X6</accession>
<comment type="caution">
    <text evidence="2">The sequence shown here is derived from an EMBL/GenBank/DDBJ whole genome shotgun (WGS) entry which is preliminary data.</text>
</comment>
<dbReference type="EC" id="3.1.-.-" evidence="2"/>
<keyword evidence="3" id="KW-1185">Reference proteome</keyword>
<evidence type="ECO:0000259" key="1">
    <source>
        <dbReference type="Pfam" id="PF13472"/>
    </source>
</evidence>
<name>A0ABU2J5X6_9ACTN</name>
<dbReference type="Pfam" id="PF13472">
    <property type="entry name" value="Lipase_GDSL_2"/>
    <property type="match status" value="1"/>
</dbReference>
<dbReference type="Proteomes" id="UP001183176">
    <property type="component" value="Unassembled WGS sequence"/>
</dbReference>
<dbReference type="RefSeq" id="WP_311421536.1">
    <property type="nucleotide sequence ID" value="NZ_JAVREH010000003.1"/>
</dbReference>
<dbReference type="InterPro" id="IPR036514">
    <property type="entry name" value="SGNH_hydro_sf"/>
</dbReference>
<dbReference type="SUPFAM" id="SSF52266">
    <property type="entry name" value="SGNH hydrolase"/>
    <property type="match status" value="1"/>
</dbReference>